<feature type="transmembrane region" description="Helical" evidence="1">
    <location>
        <begin position="41"/>
        <end position="62"/>
    </location>
</feature>
<feature type="transmembrane region" description="Helical" evidence="1">
    <location>
        <begin position="7"/>
        <end position="26"/>
    </location>
</feature>
<keyword evidence="1" id="KW-0812">Transmembrane</keyword>
<dbReference type="RefSeq" id="WP_311066354.1">
    <property type="nucleotide sequence ID" value="NZ_CP134501.1"/>
</dbReference>
<dbReference type="InterPro" id="IPR021320">
    <property type="entry name" value="DUF2905"/>
</dbReference>
<gene>
    <name evidence="2" type="ORF">RI196_13290</name>
</gene>
<keyword evidence="1" id="KW-0472">Membrane</keyword>
<keyword evidence="3" id="KW-1185">Reference proteome</keyword>
<dbReference type="EMBL" id="CP134501">
    <property type="protein sequence ID" value="WNF32245.1"/>
    <property type="molecule type" value="Genomic_DNA"/>
</dbReference>
<proteinExistence type="predicted"/>
<evidence type="ECO:0000256" key="1">
    <source>
        <dbReference type="SAM" id="Phobius"/>
    </source>
</evidence>
<accession>A0ABY9WBQ2</accession>
<dbReference type="Pfam" id="PF11146">
    <property type="entry name" value="DUF2905"/>
    <property type="match status" value="1"/>
</dbReference>
<name>A0ABY9WBQ2_9BACI</name>
<dbReference type="Proteomes" id="UP001303701">
    <property type="component" value="Chromosome"/>
</dbReference>
<protein>
    <submittedName>
        <fullName evidence="2">DUF2905 domain-containing protein</fullName>
    </submittedName>
</protein>
<dbReference type="PANTHER" id="PTHR36443">
    <property type="entry name" value="BSR5223 PROTEIN"/>
    <property type="match status" value="1"/>
</dbReference>
<evidence type="ECO:0000313" key="2">
    <source>
        <dbReference type="EMBL" id="WNF32245.1"/>
    </source>
</evidence>
<reference evidence="2 3" key="1">
    <citation type="submission" date="2023-09" db="EMBL/GenBank/DDBJ databases">
        <title>Different Types of Thermotolerant Ring-Cleaving Dioxygenases derived from Aeribacillus composti HB-1 applied for multiple aromatic hydrocarbons removal.</title>
        <authorList>
            <person name="Cao L."/>
            <person name="Li M."/>
            <person name="Ma T."/>
        </authorList>
    </citation>
    <scope>NUCLEOTIDE SEQUENCE [LARGE SCALE GENOMIC DNA]</scope>
    <source>
        <strain evidence="2 3">HB-1</strain>
    </source>
</reference>
<sequence>MTEFPKLLMVLGGILLFVGLFMQVVGRLPGDIVVKKGNFTFFFPIVTCIVISLLLTFIFSFLGRFK</sequence>
<keyword evidence="1" id="KW-1133">Transmembrane helix</keyword>
<evidence type="ECO:0000313" key="3">
    <source>
        <dbReference type="Proteomes" id="UP001303701"/>
    </source>
</evidence>
<organism evidence="2 3">
    <name type="scientific">Aeribacillus composti</name>
    <dbReference type="NCBI Taxonomy" id="1868734"/>
    <lineage>
        <taxon>Bacteria</taxon>
        <taxon>Bacillati</taxon>
        <taxon>Bacillota</taxon>
        <taxon>Bacilli</taxon>
        <taxon>Bacillales</taxon>
        <taxon>Bacillaceae</taxon>
        <taxon>Aeribacillus</taxon>
    </lineage>
</organism>
<dbReference type="GeneID" id="301126964"/>
<dbReference type="PANTHER" id="PTHR36443:SF1">
    <property type="entry name" value="BSR5223 PROTEIN"/>
    <property type="match status" value="1"/>
</dbReference>